<dbReference type="NCBIfam" id="TIGR01494">
    <property type="entry name" value="ATPase_P-type"/>
    <property type="match status" value="2"/>
</dbReference>
<dbReference type="GO" id="GO:0005524">
    <property type="term" value="F:ATP binding"/>
    <property type="evidence" value="ECO:0007669"/>
    <property type="project" value="UniProtKB-KW"/>
</dbReference>
<keyword evidence="14" id="KW-0915">Sodium</keyword>
<keyword evidence="5 20" id="KW-0633">Potassium transport</keyword>
<dbReference type="InterPro" id="IPR050510">
    <property type="entry name" value="Cation_transp_ATPase_P-type"/>
</dbReference>
<name>A0A914C4U6_9BILA</name>
<evidence type="ECO:0000256" key="4">
    <source>
        <dbReference type="ARBA" id="ARBA00022475"/>
    </source>
</evidence>
<dbReference type="AlphaFoldDB" id="A0A914C4U6"/>
<dbReference type="FunFam" id="3.40.1110.10:FF:000001">
    <property type="entry name" value="Sodium/potassium-transporting ATPase subunit alpha"/>
    <property type="match status" value="1"/>
</dbReference>
<dbReference type="GO" id="GO:0016887">
    <property type="term" value="F:ATP hydrolysis activity"/>
    <property type="evidence" value="ECO:0007669"/>
    <property type="project" value="InterPro"/>
</dbReference>
<dbReference type="InterPro" id="IPR018303">
    <property type="entry name" value="ATPase_P-typ_P_site"/>
</dbReference>
<dbReference type="SUPFAM" id="SSF81653">
    <property type="entry name" value="Calcium ATPase, transduction domain A"/>
    <property type="match status" value="1"/>
</dbReference>
<feature type="signal peptide" evidence="22">
    <location>
        <begin position="1"/>
        <end position="21"/>
    </location>
</feature>
<feature type="domain" description="Cation-transporting P-type ATPase N-terminal" evidence="23">
    <location>
        <begin position="44"/>
        <end position="118"/>
    </location>
</feature>
<dbReference type="GO" id="GO:1990573">
    <property type="term" value="P:potassium ion import across plasma membrane"/>
    <property type="evidence" value="ECO:0007669"/>
    <property type="project" value="TreeGrafter"/>
</dbReference>
<feature type="coiled-coil region" evidence="21">
    <location>
        <begin position="20"/>
        <end position="47"/>
    </location>
</feature>
<dbReference type="PANTHER" id="PTHR43294">
    <property type="entry name" value="SODIUM/POTASSIUM-TRANSPORTING ATPASE SUBUNIT ALPHA"/>
    <property type="match status" value="1"/>
</dbReference>
<evidence type="ECO:0000256" key="18">
    <source>
        <dbReference type="ARBA" id="ARBA00037422"/>
    </source>
</evidence>
<keyword evidence="8 20" id="KW-0812">Transmembrane</keyword>
<dbReference type="InterPro" id="IPR023298">
    <property type="entry name" value="ATPase_P-typ_TM_dom_sf"/>
</dbReference>
<dbReference type="PROSITE" id="PS00154">
    <property type="entry name" value="ATPASE_E1_E2"/>
    <property type="match status" value="1"/>
</dbReference>
<feature type="transmembrane region" description="Helical" evidence="20">
    <location>
        <begin position="323"/>
        <end position="346"/>
    </location>
</feature>
<dbReference type="WBParaSite" id="ACRNAN_Path_281.g1054.t1">
    <property type="protein sequence ID" value="ACRNAN_Path_281.g1054.t1"/>
    <property type="gene ID" value="ACRNAN_Path_281.g1054"/>
</dbReference>
<evidence type="ECO:0000256" key="21">
    <source>
        <dbReference type="SAM" id="Coils"/>
    </source>
</evidence>
<evidence type="ECO:0000256" key="20">
    <source>
        <dbReference type="RuleBase" id="RU362084"/>
    </source>
</evidence>
<keyword evidence="4" id="KW-1003">Cell membrane</keyword>
<evidence type="ECO:0000256" key="1">
    <source>
        <dbReference type="ARBA" id="ARBA00004651"/>
    </source>
</evidence>
<evidence type="ECO:0000256" key="19">
    <source>
        <dbReference type="ARBA" id="ARBA00038795"/>
    </source>
</evidence>
<dbReference type="Gene3D" id="3.40.50.1000">
    <property type="entry name" value="HAD superfamily/HAD-like"/>
    <property type="match status" value="1"/>
</dbReference>
<accession>A0A914C4U6</accession>
<dbReference type="GO" id="GO:0090533">
    <property type="term" value="C:cation-transporting ATPase complex"/>
    <property type="evidence" value="ECO:0007669"/>
    <property type="project" value="UniProtKB-ARBA"/>
</dbReference>
<evidence type="ECO:0000256" key="2">
    <source>
        <dbReference type="ARBA" id="ARBA00006934"/>
    </source>
</evidence>
<keyword evidence="9 20" id="KW-0547">Nucleotide-binding</keyword>
<feature type="chain" id="PRO_5037825062" description="Sodium/potassium-transporting ATPase subunit alpha" evidence="22">
    <location>
        <begin position="22"/>
        <end position="1025"/>
    </location>
</feature>
<protein>
    <recommendedName>
        <fullName evidence="20">Sodium/potassium-transporting ATPase subunit alpha</fullName>
    </recommendedName>
</protein>
<keyword evidence="10 20" id="KW-0067">ATP-binding</keyword>
<feature type="transmembrane region" description="Helical" evidence="20">
    <location>
        <begin position="293"/>
        <end position="317"/>
    </location>
</feature>
<dbReference type="SFLD" id="SFLDF00027">
    <property type="entry name" value="p-type_atpase"/>
    <property type="match status" value="1"/>
</dbReference>
<keyword evidence="6" id="KW-0597">Phosphoprotein</keyword>
<dbReference type="InterPro" id="IPR006068">
    <property type="entry name" value="ATPase_P-typ_cation-transptr_C"/>
</dbReference>
<dbReference type="Gene3D" id="2.70.150.10">
    <property type="entry name" value="Calcium-transporting ATPase, cytoplasmic transduction domain A"/>
    <property type="match status" value="1"/>
</dbReference>
<organism evidence="24 25">
    <name type="scientific">Acrobeloides nanus</name>
    <dbReference type="NCBI Taxonomy" id="290746"/>
    <lineage>
        <taxon>Eukaryota</taxon>
        <taxon>Metazoa</taxon>
        <taxon>Ecdysozoa</taxon>
        <taxon>Nematoda</taxon>
        <taxon>Chromadorea</taxon>
        <taxon>Rhabditida</taxon>
        <taxon>Tylenchina</taxon>
        <taxon>Cephalobomorpha</taxon>
        <taxon>Cephaloboidea</taxon>
        <taxon>Cephalobidae</taxon>
        <taxon>Acrobeloides</taxon>
    </lineage>
</organism>
<dbReference type="SUPFAM" id="SSF81660">
    <property type="entry name" value="Metal cation-transporting ATPase, ATP-binding domain N"/>
    <property type="match status" value="1"/>
</dbReference>
<dbReference type="FunFam" id="2.70.150.10:FF:000003">
    <property type="entry name" value="Sodium/potassium-transporting ATPase subunit alpha"/>
    <property type="match status" value="1"/>
</dbReference>
<dbReference type="GO" id="GO:0030007">
    <property type="term" value="P:intracellular potassium ion homeostasis"/>
    <property type="evidence" value="ECO:0007669"/>
    <property type="project" value="TreeGrafter"/>
</dbReference>
<dbReference type="CDD" id="cd02608">
    <property type="entry name" value="P-type_ATPase_Na-K_like"/>
    <property type="match status" value="1"/>
</dbReference>
<keyword evidence="22" id="KW-0732">Signal</keyword>
<evidence type="ECO:0000256" key="7">
    <source>
        <dbReference type="ARBA" id="ARBA00022607"/>
    </source>
</evidence>
<evidence type="ECO:0000256" key="8">
    <source>
        <dbReference type="ARBA" id="ARBA00022692"/>
    </source>
</evidence>
<dbReference type="Gene3D" id="3.40.1110.10">
    <property type="entry name" value="Calcium-transporting ATPase, cytoplasmic domain N"/>
    <property type="match status" value="1"/>
</dbReference>
<dbReference type="GO" id="GO:0006883">
    <property type="term" value="P:intracellular sodium ion homeostasis"/>
    <property type="evidence" value="ECO:0007669"/>
    <property type="project" value="TreeGrafter"/>
</dbReference>
<dbReference type="InterPro" id="IPR023299">
    <property type="entry name" value="ATPase_P-typ_cyto_dom_N"/>
</dbReference>
<dbReference type="InterPro" id="IPR036412">
    <property type="entry name" value="HAD-like_sf"/>
</dbReference>
<dbReference type="InterPro" id="IPR059000">
    <property type="entry name" value="ATPase_P-type_domA"/>
</dbReference>
<evidence type="ECO:0000256" key="9">
    <source>
        <dbReference type="ARBA" id="ARBA00022741"/>
    </source>
</evidence>
<reference evidence="25" key="1">
    <citation type="submission" date="2022-11" db="UniProtKB">
        <authorList>
            <consortium name="WormBaseParasite"/>
        </authorList>
    </citation>
    <scope>IDENTIFICATION</scope>
</reference>
<sequence>MIFAVFGLAIFISYLYKERQAAKMKKVNTAKSDINELKQEVNMDEHKIHLEELLRRLETDVNNGLTTVKADEIYARDGPNALSPPKTTPEWIKFCKNLFGGFALLLWIGAFLCFIAFAVDYFNMDHPSKDNLWLGIVLVSVVVITGCFQYYQESKSSKIMESFKNMVPTYALVIRNGEKVELPTEKLVIGDIVEVKGGDRIPADIRVISAFGFKVDNSSLTGESEPQSRSAEFTNDNPLETKNVAFFSTNAVEGTAKGVVIYTGDRTVMGRIAHLASNVDSGMTPIAREIEHFIHIITGVAVFLGVTFFIIAFILGYHWLTAVVFLIGIIVANVPEGLLATVTVCLTLTAKRMASKNCLVKNLEAVETLGSTSTICSDKTGTLTQNRMTVAHMWYDKNIETCDTTENYTSEHTGAKHGDTLAALLRVAALCNRAEFKPGQTDTPILRRECTGDASEIALLKFTEITMGKIPDYRDNNKKVAEIPFNSTNKFQVSIHETNDGNQSYLLVMKGAPERILEKCTTILLNGQEVDLDEKLKQNFNEAYLELGGMGERVLGFCDLRLDGGKFPRGFEFDTENVNFPLHSLRFVGLMSMIDPPRAAVPDAVAKCRSAGIKVVMVTGDHPITAKAIAKSVGIISEGSETVEDIAIRRGVPLEQVNRKDAKAAVIHGTDLREMSSDELADIIKTHAEIVFARTSPQQKLMIVEGFQRQGQIVAVTGDGVNDSPALKKADIGVAMGIAGSDVSKQAADMILLDDNFASIVVGVEEGRLIFDNLKKSIAYTLTSNIPEISPFLMYILFGIPLPLGTVTILCIDLGTDMVPAISLAYEEAESDIMKRKPRDPIHDKLVNERLISLAYGQIGMIQAVSGFFTYFWIMADNGWLPLDLFFIRSQWDSRGVNNLEDSYGQEWTYANRKILEYTCQTAYFVSIVVVQWADLIISKTRRNSLVQQGMSNWTLNFGLVFETALAAFLCYCPGLDNGLRMYGLRFSWWFPALPFSILIFIYDETRRYCIRRWPGGWVQRETYY</sequence>
<keyword evidence="15 20" id="KW-0406">Ion transport</keyword>
<dbReference type="InterPro" id="IPR008250">
    <property type="entry name" value="ATPase_P-typ_transduc_dom_A_sf"/>
</dbReference>
<feature type="transmembrane region" description="Helical" evidence="20">
    <location>
        <begin position="915"/>
        <end position="934"/>
    </location>
</feature>
<evidence type="ECO:0000256" key="15">
    <source>
        <dbReference type="ARBA" id="ARBA00023065"/>
    </source>
</evidence>
<dbReference type="FunFam" id="1.20.1110.10:FF:000095">
    <property type="entry name" value="Sodium/potassium-transporting ATPase subunit alpha-1"/>
    <property type="match status" value="1"/>
</dbReference>
<keyword evidence="12" id="KW-1278">Translocase</keyword>
<feature type="transmembrane region" description="Helical" evidence="20">
    <location>
        <begin position="851"/>
        <end position="874"/>
    </location>
</feature>
<keyword evidence="7" id="KW-0740">Sodium/potassium transport</keyword>
<keyword evidence="24" id="KW-1185">Reference proteome</keyword>
<dbReference type="GO" id="GO:0098797">
    <property type="term" value="C:plasma membrane protein complex"/>
    <property type="evidence" value="ECO:0007669"/>
    <property type="project" value="UniProtKB-ARBA"/>
</dbReference>
<dbReference type="InterPro" id="IPR044492">
    <property type="entry name" value="P_typ_ATPase_HD_dom"/>
</dbReference>
<dbReference type="InterPro" id="IPR023214">
    <property type="entry name" value="HAD_sf"/>
</dbReference>
<evidence type="ECO:0000256" key="16">
    <source>
        <dbReference type="ARBA" id="ARBA00023136"/>
    </source>
</evidence>
<dbReference type="Proteomes" id="UP000887540">
    <property type="component" value="Unplaced"/>
</dbReference>
<dbReference type="PANTHER" id="PTHR43294:SF13">
    <property type="entry name" value="SODIUM_POTASSIUM-TRANSPORTING ATPASE SUBUNIT ALPHA"/>
    <property type="match status" value="1"/>
</dbReference>
<dbReference type="SUPFAM" id="SSF81665">
    <property type="entry name" value="Calcium ATPase, transmembrane domain M"/>
    <property type="match status" value="1"/>
</dbReference>
<keyword evidence="16 20" id="KW-0472">Membrane</keyword>
<keyword evidence="13 20" id="KW-1133">Transmembrane helix</keyword>
<keyword evidence="3 20" id="KW-0813">Transport</keyword>
<dbReference type="SFLD" id="SFLDG00002">
    <property type="entry name" value="C1.7:_P-type_atpase_like"/>
    <property type="match status" value="1"/>
</dbReference>
<evidence type="ECO:0000313" key="24">
    <source>
        <dbReference type="Proteomes" id="UP000887540"/>
    </source>
</evidence>
<proteinExistence type="inferred from homology"/>
<dbReference type="SFLD" id="SFLDS00003">
    <property type="entry name" value="Haloacid_Dehalogenase"/>
    <property type="match status" value="1"/>
</dbReference>
<evidence type="ECO:0000256" key="11">
    <source>
        <dbReference type="ARBA" id="ARBA00022958"/>
    </source>
</evidence>
<evidence type="ECO:0000256" key="17">
    <source>
        <dbReference type="ARBA" id="ARBA00023201"/>
    </source>
</evidence>
<evidence type="ECO:0000256" key="10">
    <source>
        <dbReference type="ARBA" id="ARBA00022840"/>
    </source>
</evidence>
<dbReference type="FunFam" id="3.40.50.1000:FF:000004">
    <property type="entry name" value="Sodium/potassium-transporting ATPase subunit alpha"/>
    <property type="match status" value="1"/>
</dbReference>
<evidence type="ECO:0000313" key="25">
    <source>
        <dbReference type="WBParaSite" id="ACRNAN_Path_281.g1054.t1"/>
    </source>
</evidence>
<comment type="function">
    <text evidence="18">This is the catalytic component of the active enzyme, which catalyzes the hydrolysis of ATP coupled with the exchange of sodium and potassium ions across the plasma membrane. This action creates the electrochemical gradient of sodium and potassium ions, providing the energy for active transport of various nutrients.</text>
</comment>
<feature type="transmembrane region" description="Helical" evidence="20">
    <location>
        <begin position="98"/>
        <end position="119"/>
    </location>
</feature>
<evidence type="ECO:0000256" key="14">
    <source>
        <dbReference type="ARBA" id="ARBA00023053"/>
    </source>
</evidence>
<dbReference type="Pfam" id="PF13246">
    <property type="entry name" value="Cation_ATPase"/>
    <property type="match status" value="1"/>
</dbReference>
<dbReference type="InterPro" id="IPR005775">
    <property type="entry name" value="P-type_ATPase_IIC"/>
</dbReference>
<evidence type="ECO:0000256" key="12">
    <source>
        <dbReference type="ARBA" id="ARBA00022967"/>
    </source>
</evidence>
<dbReference type="GO" id="GO:1902600">
    <property type="term" value="P:proton transmembrane transport"/>
    <property type="evidence" value="ECO:0007669"/>
    <property type="project" value="TreeGrafter"/>
</dbReference>
<dbReference type="GO" id="GO:0046872">
    <property type="term" value="F:metal ion binding"/>
    <property type="evidence" value="ECO:0007669"/>
    <property type="project" value="UniProtKB-KW"/>
</dbReference>
<feature type="transmembrane region" description="Helical" evidence="20">
    <location>
        <begin position="987"/>
        <end position="1003"/>
    </location>
</feature>
<evidence type="ECO:0000256" key="5">
    <source>
        <dbReference type="ARBA" id="ARBA00022538"/>
    </source>
</evidence>
<feature type="transmembrane region" description="Helical" evidence="20">
    <location>
        <begin position="131"/>
        <end position="151"/>
    </location>
</feature>
<dbReference type="NCBIfam" id="TIGR01106">
    <property type="entry name" value="ATPase-IIC_X-K"/>
    <property type="match status" value="1"/>
</dbReference>
<keyword evidence="17" id="KW-0739">Sodium transport</keyword>
<dbReference type="InterPro" id="IPR001757">
    <property type="entry name" value="P_typ_ATPase"/>
</dbReference>
<dbReference type="GO" id="GO:0005391">
    <property type="term" value="F:P-type sodium:potassium-exchanging transporter activity"/>
    <property type="evidence" value="ECO:0007669"/>
    <property type="project" value="TreeGrafter"/>
</dbReference>
<dbReference type="PRINTS" id="PR00119">
    <property type="entry name" value="CATATPASE"/>
</dbReference>
<dbReference type="Pfam" id="PF00122">
    <property type="entry name" value="E1-E2_ATPase"/>
    <property type="match status" value="1"/>
</dbReference>
<evidence type="ECO:0000256" key="22">
    <source>
        <dbReference type="SAM" id="SignalP"/>
    </source>
</evidence>
<evidence type="ECO:0000256" key="3">
    <source>
        <dbReference type="ARBA" id="ARBA00022448"/>
    </source>
</evidence>
<comment type="subcellular location">
    <subcellularLocation>
        <location evidence="1 20">Cell membrane</location>
        <topology evidence="1 20">Multi-pass membrane protein</topology>
    </subcellularLocation>
</comment>
<dbReference type="Pfam" id="PF00689">
    <property type="entry name" value="Cation_ATPase_C"/>
    <property type="match status" value="1"/>
</dbReference>
<dbReference type="SUPFAM" id="SSF56784">
    <property type="entry name" value="HAD-like"/>
    <property type="match status" value="1"/>
</dbReference>
<keyword evidence="21" id="KW-0175">Coiled coil</keyword>
<dbReference type="PRINTS" id="PR00121">
    <property type="entry name" value="NAKATPASE"/>
</dbReference>
<dbReference type="FunFam" id="1.20.1110.10:FF:000038">
    <property type="entry name" value="Sodium/potassium-transporting ATPase subunit alpha"/>
    <property type="match status" value="1"/>
</dbReference>
<dbReference type="InterPro" id="IPR004014">
    <property type="entry name" value="ATPase_P-typ_cation-transptr_N"/>
</dbReference>
<dbReference type="SMART" id="SM00831">
    <property type="entry name" value="Cation_ATPase_N"/>
    <property type="match status" value="1"/>
</dbReference>
<keyword evidence="20" id="KW-0479">Metal-binding</keyword>
<comment type="subunit">
    <text evidence="19">The sodium/potassium-transporting ATPase is composed of a catalytic alpha subunit, an auxiliary non-catalytic beta subunit and an additional regulatory subunit.</text>
</comment>
<keyword evidence="11 20" id="KW-0630">Potassium</keyword>
<evidence type="ECO:0000256" key="6">
    <source>
        <dbReference type="ARBA" id="ARBA00022553"/>
    </source>
</evidence>
<feature type="transmembrane region" description="Helical" evidence="20">
    <location>
        <begin position="954"/>
        <end position="975"/>
    </location>
</feature>
<evidence type="ECO:0000256" key="13">
    <source>
        <dbReference type="ARBA" id="ARBA00022989"/>
    </source>
</evidence>
<evidence type="ECO:0000259" key="23">
    <source>
        <dbReference type="SMART" id="SM00831"/>
    </source>
</evidence>
<comment type="similarity">
    <text evidence="2 20">Belongs to the cation transport ATPase (P-type) (TC 3.A.3) family. Type IIC subfamily.</text>
</comment>
<dbReference type="Pfam" id="PF00690">
    <property type="entry name" value="Cation_ATPase_N"/>
    <property type="match status" value="1"/>
</dbReference>
<dbReference type="Gene3D" id="1.20.1110.10">
    <property type="entry name" value="Calcium-transporting ATPase, transmembrane domain"/>
    <property type="match status" value="1"/>
</dbReference>
<dbReference type="GO" id="GO:0036376">
    <property type="term" value="P:sodium ion export across plasma membrane"/>
    <property type="evidence" value="ECO:0007669"/>
    <property type="project" value="TreeGrafter"/>
</dbReference>